<sequence>MIMSRACYSIFIILSLIFSVRGGIAATTTVSGSGNASPTLPPPSMSAYLSPEADNHDGVNDTVYQMLTEAGETEGFRGGKAQRAWELRQALERRAGQLDNTYLFSPLISHQGWLPPVIAEATSLATITDKQMRTASHVYNILVPERFVSNPPGWRQYLFAGLSVQSAPSDTVIPRNRAERNIWQNAIRKGWLEGRQSADDTLAANFNRLTRDFTGMMRYSLLVKQKMITPPVITEQQQTVSGSREELMLGDKVRDLRQRAGFELDKKQWQPVIQTRATP</sequence>
<dbReference type="Proteomes" id="UP000839644">
    <property type="component" value="Unassembled WGS sequence"/>
</dbReference>
<dbReference type="InterPro" id="IPR031618">
    <property type="entry name" value="T4SS_TraI"/>
</dbReference>
<gene>
    <name evidence="1" type="ORF">AU894_26965</name>
</gene>
<organism evidence="1">
    <name type="scientific">Salmonella enterica subsp. enterica serovar Java</name>
    <dbReference type="NCBI Taxonomy" id="224729"/>
    <lineage>
        <taxon>Bacteria</taxon>
        <taxon>Pseudomonadati</taxon>
        <taxon>Pseudomonadota</taxon>
        <taxon>Gammaproteobacteria</taxon>
        <taxon>Enterobacterales</taxon>
        <taxon>Enterobacteriaceae</taxon>
        <taxon>Salmonella</taxon>
    </lineage>
</organism>
<protein>
    <submittedName>
        <fullName evidence="1">Conjugal transfer protein</fullName>
    </submittedName>
</protein>
<dbReference type="Pfam" id="PF16932">
    <property type="entry name" value="T4SS_TraI"/>
    <property type="match status" value="1"/>
</dbReference>
<comment type="caution">
    <text evidence="1">The sequence shown here is derived from an EMBL/GenBank/DDBJ whole genome shotgun (WGS) entry which is preliminary data.</text>
</comment>
<dbReference type="EMBL" id="AAAFYZ010000131">
    <property type="protein sequence ID" value="EAB8479743.1"/>
    <property type="molecule type" value="Genomic_DNA"/>
</dbReference>
<reference evidence="1" key="1">
    <citation type="submission" date="2018-08" db="EMBL/GenBank/DDBJ databases">
        <authorList>
            <person name="Ashton P.M."/>
            <person name="Dallman T."/>
            <person name="Nair S."/>
            <person name="De Pinna E."/>
            <person name="Peters T."/>
            <person name="Grant K."/>
        </authorList>
    </citation>
    <scope>NUCLEOTIDE SEQUENCE [LARGE SCALE GENOMIC DNA]</scope>
    <source>
        <strain evidence="1">43913</strain>
    </source>
</reference>
<proteinExistence type="predicted"/>
<evidence type="ECO:0000313" key="1">
    <source>
        <dbReference type="EMBL" id="EAB8479743.1"/>
    </source>
</evidence>
<name>A0A3Y9C6Y4_SALEB</name>
<dbReference type="AlphaFoldDB" id="A0A3Y9C6Y4"/>
<accession>A0A3Y9C6Y4</accession>